<evidence type="ECO:0000256" key="8">
    <source>
        <dbReference type="PROSITE-ProRule" id="PRU00221"/>
    </source>
</evidence>
<dbReference type="RefSeq" id="XP_018225532.1">
    <property type="nucleotide sequence ID" value="XM_018370647.1"/>
</dbReference>
<dbReference type="GO" id="GO:0006367">
    <property type="term" value="P:transcription initiation at RNA polymerase II promoter"/>
    <property type="evidence" value="ECO:0007669"/>
    <property type="project" value="TreeGrafter"/>
</dbReference>
<comment type="similarity">
    <text evidence="2">Belongs to the WD repeat TAF5 family.</text>
</comment>
<dbReference type="CDD" id="cd08044">
    <property type="entry name" value="TAF5_NTD2"/>
    <property type="match status" value="1"/>
</dbReference>
<dbReference type="EMBL" id="LFVZ01000009">
    <property type="protein sequence ID" value="KTW27650.1"/>
    <property type="molecule type" value="Genomic_DNA"/>
</dbReference>
<comment type="caution">
    <text evidence="11">The sequence shown here is derived from an EMBL/GenBank/DDBJ whole genome shotgun (WGS) entry which is preliminary data.</text>
</comment>
<dbReference type="PROSITE" id="PS50294">
    <property type="entry name" value="WD_REPEATS_REGION"/>
    <property type="match status" value="5"/>
</dbReference>
<dbReference type="Pfam" id="PF04494">
    <property type="entry name" value="TFIID_NTD2"/>
    <property type="match status" value="1"/>
</dbReference>
<dbReference type="Proteomes" id="UP000054454">
    <property type="component" value="Unassembled WGS sequence"/>
</dbReference>
<keyword evidence="12" id="KW-1185">Reference proteome</keyword>
<accession>A0A0W4ZH08</accession>
<dbReference type="SMART" id="SM00320">
    <property type="entry name" value="WD40"/>
    <property type="match status" value="6"/>
</dbReference>
<dbReference type="AlphaFoldDB" id="A0A0W4ZH08"/>
<keyword evidence="5" id="KW-0805">Transcription regulation</keyword>
<keyword evidence="7" id="KW-0539">Nucleus</keyword>
<feature type="coiled-coil region" evidence="9">
    <location>
        <begin position="247"/>
        <end position="274"/>
    </location>
</feature>
<evidence type="ECO:0000256" key="3">
    <source>
        <dbReference type="ARBA" id="ARBA00022574"/>
    </source>
</evidence>
<dbReference type="VEuPathDB" id="FungiDB:T552_02091"/>
<dbReference type="InterPro" id="IPR019775">
    <property type="entry name" value="WD40_repeat_CS"/>
</dbReference>
<dbReference type="GO" id="GO:0000124">
    <property type="term" value="C:SAGA complex"/>
    <property type="evidence" value="ECO:0007669"/>
    <property type="project" value="EnsemblFungi"/>
</dbReference>
<evidence type="ECO:0000313" key="11">
    <source>
        <dbReference type="EMBL" id="KTW27650.1"/>
    </source>
</evidence>
<feature type="domain" description="TFIID subunit TAF5 NTD2" evidence="10">
    <location>
        <begin position="66"/>
        <end position="196"/>
    </location>
</feature>
<sequence>MPPVVPNITQQNMGRTITIEDMNRLVINWLSQHGYSRTEAILRLESARGPEALNSAKNSLDWLNGNADTYFQSYMLLRDWIDSSLELYRPELRRVLFPIFIHSYLDLISKNQINSAKQFFNTYSSEHEVLHGHDIRQISSITLPEHIEENELVKLYRQNKYRITMWRTAFDLMLHFLFENESNGGAIIMRLLNQHIETKIVTGRPDQFINSIVTNDEGISGYDVYHFDNFNKQPVKLGEMPLDTDLKNDIEMELASLDNEIEKTNEKCKKSFLEEFKNKKEISEDSPMKNSIPLPTFKGIDVEKEIEVIKDLRKRLILGPQASLPSVCMYTFHNTHDSLNCTDISENASLIACGFSESYIRVWNTSVNKTVTSDSTTPNDSVLYQKSHSRRFIGHSGPVYGIAFSNDNRFILSCSEDRSCRLWSLDTNTCLVAYKGHNQPIWDIAIGPFGHYFATASHDQTARLWSYEHMYPLRIFAGHLSDVDCVSFHPNSAYVATGSSDKTSRLWDVQKGSAVRVFTGHSGPINCVTISPDGKLLATAGDDGLINIYDIGLGKQLKSMKGHTRKSIYSLSFSKESSVLVSGGSDCTVRIWDVKRDASNNENISEISEGYNLETANNTITKTSMLTAKEKKENIKTPDHMAALYTCKTPVYKVQFTRRNLCLALSVSGVT</sequence>
<keyword evidence="6" id="KW-0804">Transcription</keyword>
<dbReference type="OrthoDB" id="10266330at2759"/>
<gene>
    <name evidence="11" type="ORF">T552_02091</name>
</gene>
<reference evidence="12" key="1">
    <citation type="journal article" date="2016" name="Nat. Commun.">
        <title>Genome analysis of three Pneumocystis species reveals adaptation mechanisms to life exclusively in mammalian hosts.</title>
        <authorList>
            <person name="Ma L."/>
            <person name="Chen Z."/>
            <person name="Huang D.W."/>
            <person name="Kutty G."/>
            <person name="Ishihara M."/>
            <person name="Wang H."/>
            <person name="Abouelleil A."/>
            <person name="Bishop L."/>
            <person name="Davey E."/>
            <person name="Deng R."/>
            <person name="Deng X."/>
            <person name="Fan L."/>
            <person name="Fantoni G."/>
            <person name="Fitzgerald M."/>
            <person name="Gogineni E."/>
            <person name="Goldberg J.M."/>
            <person name="Handley G."/>
            <person name="Hu X."/>
            <person name="Huber C."/>
            <person name="Jiao X."/>
            <person name="Jones K."/>
            <person name="Levin J.Z."/>
            <person name="Liu Y."/>
            <person name="Macdonald P."/>
            <person name="Melnikov A."/>
            <person name="Raley C."/>
            <person name="Sassi M."/>
            <person name="Sherman B.T."/>
            <person name="Song X."/>
            <person name="Sykes S."/>
            <person name="Tran B."/>
            <person name="Walsh L."/>
            <person name="Xia Y."/>
            <person name="Yang J."/>
            <person name="Young S."/>
            <person name="Zeng Q."/>
            <person name="Zheng X."/>
            <person name="Stephens R."/>
            <person name="Nusbaum C."/>
            <person name="Birren B.W."/>
            <person name="Azadi P."/>
            <person name="Lempicki R.A."/>
            <person name="Cuomo C.A."/>
            <person name="Kovacs J.A."/>
        </authorList>
    </citation>
    <scope>NUCLEOTIDE SEQUENCE [LARGE SCALE GENOMIC DNA]</scope>
    <source>
        <strain evidence="12">B80</strain>
    </source>
</reference>
<dbReference type="PANTHER" id="PTHR19879">
    <property type="entry name" value="TRANSCRIPTION INITIATION FACTOR TFIID"/>
    <property type="match status" value="1"/>
</dbReference>
<dbReference type="PRINTS" id="PR00320">
    <property type="entry name" value="GPROTEINBRPT"/>
</dbReference>
<dbReference type="GO" id="GO:0016251">
    <property type="term" value="F:RNA polymerase II general transcription initiation factor activity"/>
    <property type="evidence" value="ECO:0007669"/>
    <property type="project" value="TreeGrafter"/>
</dbReference>
<feature type="repeat" description="WD" evidence="8">
    <location>
        <begin position="518"/>
        <end position="559"/>
    </location>
</feature>
<feature type="repeat" description="WD" evidence="8">
    <location>
        <begin position="392"/>
        <end position="433"/>
    </location>
</feature>
<evidence type="ECO:0000313" key="12">
    <source>
        <dbReference type="Proteomes" id="UP000054454"/>
    </source>
</evidence>
<dbReference type="GO" id="GO:0006325">
    <property type="term" value="P:chromatin organization"/>
    <property type="evidence" value="ECO:0007669"/>
    <property type="project" value="EnsemblFungi"/>
</dbReference>
<dbReference type="SUPFAM" id="SSF160897">
    <property type="entry name" value="Taf5 N-terminal domain-like"/>
    <property type="match status" value="1"/>
</dbReference>
<evidence type="ECO:0000256" key="7">
    <source>
        <dbReference type="ARBA" id="ARBA00023242"/>
    </source>
</evidence>
<dbReference type="InterPro" id="IPR006594">
    <property type="entry name" value="LisH"/>
</dbReference>
<evidence type="ECO:0000256" key="2">
    <source>
        <dbReference type="ARBA" id="ARBA00009435"/>
    </source>
</evidence>
<evidence type="ECO:0000256" key="9">
    <source>
        <dbReference type="SAM" id="Coils"/>
    </source>
</evidence>
<dbReference type="GO" id="GO:0042802">
    <property type="term" value="F:identical protein binding"/>
    <property type="evidence" value="ECO:0007669"/>
    <property type="project" value="EnsemblFungi"/>
</dbReference>
<dbReference type="InterPro" id="IPR001680">
    <property type="entry name" value="WD40_rpt"/>
</dbReference>
<dbReference type="PANTHER" id="PTHR19879:SF1">
    <property type="entry name" value="CANNONBALL-RELATED"/>
    <property type="match status" value="1"/>
</dbReference>
<dbReference type="Gene3D" id="2.130.10.10">
    <property type="entry name" value="YVTN repeat-like/Quinoprotein amine dehydrogenase"/>
    <property type="match status" value="2"/>
</dbReference>
<comment type="subcellular location">
    <subcellularLocation>
        <location evidence="1">Nucleus</location>
    </subcellularLocation>
</comment>
<dbReference type="InterPro" id="IPR020472">
    <property type="entry name" value="WD40_PAC1"/>
</dbReference>
<dbReference type="PROSITE" id="PS50082">
    <property type="entry name" value="WD_REPEATS_2"/>
    <property type="match status" value="5"/>
</dbReference>
<dbReference type="InterPro" id="IPR037264">
    <property type="entry name" value="TFIID_NTD2_sf"/>
</dbReference>
<evidence type="ECO:0000259" key="10">
    <source>
        <dbReference type="Pfam" id="PF04494"/>
    </source>
</evidence>
<protein>
    <recommendedName>
        <fullName evidence="10">TFIID subunit TAF5 NTD2 domain-containing protein</fullName>
    </recommendedName>
</protein>
<dbReference type="SUPFAM" id="SSF50978">
    <property type="entry name" value="WD40 repeat-like"/>
    <property type="match status" value="1"/>
</dbReference>
<name>A0A0W4ZH08_PNEC8</name>
<dbReference type="GO" id="GO:0003682">
    <property type="term" value="F:chromatin binding"/>
    <property type="evidence" value="ECO:0007669"/>
    <property type="project" value="EnsemblFungi"/>
</dbReference>
<dbReference type="InterPro" id="IPR015943">
    <property type="entry name" value="WD40/YVTN_repeat-like_dom_sf"/>
</dbReference>
<feature type="repeat" description="WD" evidence="8">
    <location>
        <begin position="568"/>
        <end position="602"/>
    </location>
</feature>
<dbReference type="GO" id="GO:0043130">
    <property type="term" value="F:ubiquitin binding"/>
    <property type="evidence" value="ECO:0007669"/>
    <property type="project" value="EnsemblFungi"/>
</dbReference>
<feature type="repeat" description="WD" evidence="8">
    <location>
        <begin position="434"/>
        <end position="468"/>
    </location>
</feature>
<dbReference type="PROSITE" id="PS50896">
    <property type="entry name" value="LISH"/>
    <property type="match status" value="1"/>
</dbReference>
<evidence type="ECO:0000256" key="4">
    <source>
        <dbReference type="ARBA" id="ARBA00022737"/>
    </source>
</evidence>
<proteinExistence type="inferred from homology"/>
<evidence type="ECO:0000256" key="1">
    <source>
        <dbReference type="ARBA" id="ARBA00004123"/>
    </source>
</evidence>
<dbReference type="PROSITE" id="PS00678">
    <property type="entry name" value="WD_REPEATS_1"/>
    <property type="match status" value="2"/>
</dbReference>
<dbReference type="GeneID" id="28936850"/>
<dbReference type="Pfam" id="PF00400">
    <property type="entry name" value="WD40"/>
    <property type="match status" value="6"/>
</dbReference>
<evidence type="ECO:0000256" key="6">
    <source>
        <dbReference type="ARBA" id="ARBA00023163"/>
    </source>
</evidence>
<dbReference type="GO" id="GO:0005669">
    <property type="term" value="C:transcription factor TFIID complex"/>
    <property type="evidence" value="ECO:0007669"/>
    <property type="project" value="EnsemblFungi"/>
</dbReference>
<keyword evidence="9" id="KW-0175">Coiled coil</keyword>
<keyword evidence="4" id="KW-0677">Repeat</keyword>
<organism evidence="11 12">
    <name type="scientific">Pneumocystis carinii (strain B80)</name>
    <name type="common">Rat pneumocystis pneumonia agent</name>
    <name type="synonym">Pneumocystis carinii f. sp. carinii</name>
    <dbReference type="NCBI Taxonomy" id="1408658"/>
    <lineage>
        <taxon>Eukaryota</taxon>
        <taxon>Fungi</taxon>
        <taxon>Dikarya</taxon>
        <taxon>Ascomycota</taxon>
        <taxon>Taphrinomycotina</taxon>
        <taxon>Pneumocystomycetes</taxon>
        <taxon>Pneumocystaceae</taxon>
        <taxon>Pneumocystis</taxon>
    </lineage>
</organism>
<dbReference type="InterPro" id="IPR007582">
    <property type="entry name" value="TFIID_NTD2"/>
</dbReference>
<evidence type="ECO:0000256" key="5">
    <source>
        <dbReference type="ARBA" id="ARBA00023015"/>
    </source>
</evidence>
<dbReference type="CDD" id="cd00200">
    <property type="entry name" value="WD40"/>
    <property type="match status" value="1"/>
</dbReference>
<feature type="repeat" description="WD" evidence="8">
    <location>
        <begin position="476"/>
        <end position="517"/>
    </location>
</feature>
<dbReference type="InterPro" id="IPR036322">
    <property type="entry name" value="WD40_repeat_dom_sf"/>
</dbReference>
<keyword evidence="3 8" id="KW-0853">WD repeat</keyword>
<dbReference type="Gene3D" id="1.25.40.500">
    <property type="entry name" value="TFIID subunit TAF5, NTD2 domain"/>
    <property type="match status" value="1"/>
</dbReference>
<dbReference type="GO" id="GO:0045944">
    <property type="term" value="P:positive regulation of transcription by RNA polymerase II"/>
    <property type="evidence" value="ECO:0007669"/>
    <property type="project" value="EnsemblFungi"/>
</dbReference>
<dbReference type="GO" id="GO:0060090">
    <property type="term" value="F:molecular adaptor activity"/>
    <property type="evidence" value="ECO:0007669"/>
    <property type="project" value="EnsemblFungi"/>
</dbReference>
<dbReference type="GO" id="GO:0046695">
    <property type="term" value="C:SLIK (SAGA-like) complex"/>
    <property type="evidence" value="ECO:0007669"/>
    <property type="project" value="EnsemblFungi"/>
</dbReference>